<dbReference type="EMBL" id="JAJJHW010003409">
    <property type="protein sequence ID" value="KAH8359179.1"/>
    <property type="molecule type" value="Genomic_DNA"/>
</dbReference>
<gene>
    <name evidence="1" type="ORF">KR093_004924</name>
</gene>
<dbReference type="Proteomes" id="UP001200034">
    <property type="component" value="Unassembled WGS sequence"/>
</dbReference>
<comment type="caution">
    <text evidence="1">The sequence shown here is derived from an EMBL/GenBank/DDBJ whole genome shotgun (WGS) entry which is preliminary data.</text>
</comment>
<keyword evidence="2" id="KW-1185">Reference proteome</keyword>
<sequence>MMVKYEELVQKYAELDMQKEEEIAHLKHELSKMMEKFEKLLKKDCELNTQNNKRLHDKEEITYLEQEQESKATVKKNSETVTENAKCLHKKEDEIDHLNHQLTKVKLKE</sequence>
<evidence type="ECO:0000313" key="1">
    <source>
        <dbReference type="EMBL" id="KAH8359179.1"/>
    </source>
</evidence>
<dbReference type="AlphaFoldDB" id="A0AAD4JV18"/>
<name>A0AAD4JV18_9MUSC</name>
<evidence type="ECO:0000313" key="2">
    <source>
        <dbReference type="Proteomes" id="UP001200034"/>
    </source>
</evidence>
<organism evidence="1 2">
    <name type="scientific">Drosophila rubida</name>
    <dbReference type="NCBI Taxonomy" id="30044"/>
    <lineage>
        <taxon>Eukaryota</taxon>
        <taxon>Metazoa</taxon>
        <taxon>Ecdysozoa</taxon>
        <taxon>Arthropoda</taxon>
        <taxon>Hexapoda</taxon>
        <taxon>Insecta</taxon>
        <taxon>Pterygota</taxon>
        <taxon>Neoptera</taxon>
        <taxon>Endopterygota</taxon>
        <taxon>Diptera</taxon>
        <taxon>Brachycera</taxon>
        <taxon>Muscomorpha</taxon>
        <taxon>Ephydroidea</taxon>
        <taxon>Drosophilidae</taxon>
        <taxon>Drosophila</taxon>
    </lineage>
</organism>
<reference evidence="1" key="1">
    <citation type="journal article" date="2021" name="Mol. Ecol. Resour.">
        <title>Phylogenomic analyses of the genus Drosophila reveals genomic signals of climate adaptation.</title>
        <authorList>
            <person name="Li F."/>
            <person name="Rane R.V."/>
            <person name="Luria V."/>
            <person name="Xiong Z."/>
            <person name="Chen J."/>
            <person name="Li Z."/>
            <person name="Catullo R.A."/>
            <person name="Griffin P.C."/>
            <person name="Schiffer M."/>
            <person name="Pearce S."/>
            <person name="Lee S.F."/>
            <person name="McElroy K."/>
            <person name="Stocker A."/>
            <person name="Shirriffs J."/>
            <person name="Cockerell F."/>
            <person name="Coppin C."/>
            <person name="Sgro C.M."/>
            <person name="Karger A."/>
            <person name="Cain J.W."/>
            <person name="Weber J.A."/>
            <person name="Santpere G."/>
            <person name="Kirschner M.W."/>
            <person name="Hoffmann A.A."/>
            <person name="Oakeshott J.G."/>
            <person name="Zhang G."/>
        </authorList>
    </citation>
    <scope>NUCLEOTIDE SEQUENCE</scope>
    <source>
        <strain evidence="1">BGI-SZ-2011g</strain>
    </source>
</reference>
<protein>
    <submittedName>
        <fullName evidence="1">Uncharacterized protein</fullName>
    </submittedName>
</protein>
<accession>A0AAD4JV18</accession>
<proteinExistence type="predicted"/>